<dbReference type="Pfam" id="PF03466">
    <property type="entry name" value="LysR_substrate"/>
    <property type="match status" value="1"/>
</dbReference>
<dbReference type="CDD" id="cd05466">
    <property type="entry name" value="PBP2_LTTR_substrate"/>
    <property type="match status" value="1"/>
</dbReference>
<evidence type="ECO:0000256" key="4">
    <source>
        <dbReference type="ARBA" id="ARBA00023163"/>
    </source>
</evidence>
<keyword evidence="4" id="KW-0804">Transcription</keyword>
<keyword evidence="3" id="KW-0238">DNA-binding</keyword>
<evidence type="ECO:0000259" key="6">
    <source>
        <dbReference type="PROSITE" id="PS50931"/>
    </source>
</evidence>
<dbReference type="InterPro" id="IPR005119">
    <property type="entry name" value="LysR_subst-bd"/>
</dbReference>
<dbReference type="InterPro" id="IPR036388">
    <property type="entry name" value="WH-like_DNA-bd_sf"/>
</dbReference>
<organism evidence="7 8">
    <name type="scientific">Kocuria soli</name>
    <dbReference type="NCBI Taxonomy" id="2485125"/>
    <lineage>
        <taxon>Bacteria</taxon>
        <taxon>Bacillati</taxon>
        <taxon>Actinomycetota</taxon>
        <taxon>Actinomycetes</taxon>
        <taxon>Micrococcales</taxon>
        <taxon>Micrococcaceae</taxon>
        <taxon>Kocuria</taxon>
    </lineage>
</organism>
<dbReference type="SUPFAM" id="SSF53850">
    <property type="entry name" value="Periplasmic binding protein-like II"/>
    <property type="match status" value="1"/>
</dbReference>
<proteinExistence type="inferred from homology"/>
<dbReference type="EMBL" id="RKMF01000015">
    <property type="protein sequence ID" value="ROZ62073.1"/>
    <property type="molecule type" value="Genomic_DNA"/>
</dbReference>
<evidence type="ECO:0000313" key="8">
    <source>
        <dbReference type="Proteomes" id="UP000270616"/>
    </source>
</evidence>
<feature type="domain" description="HTH lysR-type" evidence="6">
    <location>
        <begin position="2"/>
        <end position="59"/>
    </location>
</feature>
<dbReference type="OrthoDB" id="4131546at2"/>
<dbReference type="RefSeq" id="WP_123826236.1">
    <property type="nucleotide sequence ID" value="NZ_RKMF01000015.1"/>
</dbReference>
<protein>
    <submittedName>
        <fullName evidence="7">LysR family transcriptional regulator</fullName>
    </submittedName>
</protein>
<evidence type="ECO:0000256" key="1">
    <source>
        <dbReference type="ARBA" id="ARBA00009437"/>
    </source>
</evidence>
<dbReference type="PANTHER" id="PTHR30346">
    <property type="entry name" value="TRANSCRIPTIONAL DUAL REGULATOR HCAR-RELATED"/>
    <property type="match status" value="1"/>
</dbReference>
<name>A0A3N3ZUX8_9MICC</name>
<keyword evidence="5" id="KW-0175">Coiled coil</keyword>
<dbReference type="GO" id="GO:0032993">
    <property type="term" value="C:protein-DNA complex"/>
    <property type="evidence" value="ECO:0007669"/>
    <property type="project" value="TreeGrafter"/>
</dbReference>
<dbReference type="Proteomes" id="UP000270616">
    <property type="component" value="Unassembled WGS sequence"/>
</dbReference>
<evidence type="ECO:0000256" key="3">
    <source>
        <dbReference type="ARBA" id="ARBA00023125"/>
    </source>
</evidence>
<dbReference type="GO" id="GO:0003700">
    <property type="term" value="F:DNA-binding transcription factor activity"/>
    <property type="evidence" value="ECO:0007669"/>
    <property type="project" value="InterPro"/>
</dbReference>
<evidence type="ECO:0000256" key="5">
    <source>
        <dbReference type="SAM" id="Coils"/>
    </source>
</evidence>
<feature type="coiled-coil region" evidence="5">
    <location>
        <begin position="62"/>
        <end position="89"/>
    </location>
</feature>
<dbReference type="SUPFAM" id="SSF46785">
    <property type="entry name" value="Winged helix' DNA-binding domain"/>
    <property type="match status" value="1"/>
</dbReference>
<keyword evidence="2" id="KW-0805">Transcription regulation</keyword>
<evidence type="ECO:0000313" key="7">
    <source>
        <dbReference type="EMBL" id="ROZ62073.1"/>
    </source>
</evidence>
<dbReference type="PROSITE" id="PS50931">
    <property type="entry name" value="HTH_LYSR"/>
    <property type="match status" value="1"/>
</dbReference>
<accession>A0A3N3ZUX8</accession>
<sequence>MLDPVKLRVLRSVVETGSIRASAEALGYTPSAVSQHLAALRHQTGLELVERSGRGVVITPAAKALADRADRALEALADVERLAQELKSGRTGSLSLAYVGSVAATWLPRVASEVRQAFPDLALTLQLRDCTQGDAAYRGDVAIVDATAGDFGPEWESTDVLEEGYVALVGATHPLAARERVALGELADLPWVTDDPLDSVWFGVIASACKAAGFTPHVEVNPSDFEAVLGFLAAGDHVSVQPSLVTQRIRADVVSIPLAGDRPRRRIQVRTRRAVAQNPAARYALECVRAVAADHADVVPGVRVL</sequence>
<dbReference type="AlphaFoldDB" id="A0A3N3ZUX8"/>
<dbReference type="Gene3D" id="1.10.10.10">
    <property type="entry name" value="Winged helix-like DNA-binding domain superfamily/Winged helix DNA-binding domain"/>
    <property type="match status" value="1"/>
</dbReference>
<dbReference type="Pfam" id="PF00126">
    <property type="entry name" value="HTH_1"/>
    <property type="match status" value="1"/>
</dbReference>
<comment type="similarity">
    <text evidence="1">Belongs to the LysR transcriptional regulatory family.</text>
</comment>
<evidence type="ECO:0000256" key="2">
    <source>
        <dbReference type="ARBA" id="ARBA00023015"/>
    </source>
</evidence>
<dbReference type="InterPro" id="IPR036390">
    <property type="entry name" value="WH_DNA-bd_sf"/>
</dbReference>
<dbReference type="GO" id="GO:0003677">
    <property type="term" value="F:DNA binding"/>
    <property type="evidence" value="ECO:0007669"/>
    <property type="project" value="UniProtKB-KW"/>
</dbReference>
<dbReference type="Gene3D" id="3.40.190.290">
    <property type="match status" value="1"/>
</dbReference>
<keyword evidence="8" id="KW-1185">Reference proteome</keyword>
<dbReference type="PANTHER" id="PTHR30346:SF29">
    <property type="entry name" value="LYSR SUBSTRATE-BINDING"/>
    <property type="match status" value="1"/>
</dbReference>
<dbReference type="InterPro" id="IPR000847">
    <property type="entry name" value="LysR_HTH_N"/>
</dbReference>
<gene>
    <name evidence="7" type="ORF">EDL96_11475</name>
</gene>
<comment type="caution">
    <text evidence="7">The sequence shown here is derived from an EMBL/GenBank/DDBJ whole genome shotgun (WGS) entry which is preliminary data.</text>
</comment>
<reference evidence="7 8" key="1">
    <citation type="submission" date="2018-10" db="EMBL/GenBank/DDBJ databases">
        <title>Kocuria sp. M5W7-7, whole genome shotgun sequence.</title>
        <authorList>
            <person name="Tuo L."/>
        </authorList>
    </citation>
    <scope>NUCLEOTIDE SEQUENCE [LARGE SCALE GENOMIC DNA]</scope>
    <source>
        <strain evidence="7 8">M5W7-7</strain>
    </source>
</reference>